<keyword evidence="5 6" id="KW-0720">Serine protease</keyword>
<keyword evidence="3" id="KW-0479">Metal-binding</keyword>
<dbReference type="PROSITE" id="PS00136">
    <property type="entry name" value="SUBTILASE_ASP"/>
    <property type="match status" value="1"/>
</dbReference>
<dbReference type="RefSeq" id="YP_010780819.1">
    <property type="nucleotide sequence ID" value="NC_075038.1"/>
</dbReference>
<dbReference type="SUPFAM" id="SSF52743">
    <property type="entry name" value="Subtilisin-like"/>
    <property type="match status" value="1"/>
</dbReference>
<evidence type="ECO:0000256" key="3">
    <source>
        <dbReference type="ARBA" id="ARBA00022723"/>
    </source>
</evidence>
<dbReference type="PANTHER" id="PTHR43806:SF11">
    <property type="entry name" value="CEREVISIN-RELATED"/>
    <property type="match status" value="1"/>
</dbReference>
<dbReference type="PROSITE" id="PS00138">
    <property type="entry name" value="SUBTILASE_SER"/>
    <property type="match status" value="1"/>
</dbReference>
<evidence type="ECO:0000256" key="4">
    <source>
        <dbReference type="ARBA" id="ARBA00022801"/>
    </source>
</evidence>
<dbReference type="PANTHER" id="PTHR43806">
    <property type="entry name" value="PEPTIDASE S8"/>
    <property type="match status" value="1"/>
</dbReference>
<dbReference type="Pfam" id="PF00082">
    <property type="entry name" value="Peptidase_S8"/>
    <property type="match status" value="1"/>
</dbReference>
<dbReference type="EMBL" id="MF405918">
    <property type="protein sequence ID" value="QKU34200.1"/>
    <property type="molecule type" value="Genomic_DNA"/>
</dbReference>
<organism evidence="8">
    <name type="scientific">Tupanvirus deep ocean</name>
    <dbReference type="NCBI Taxonomy" id="2126984"/>
    <lineage>
        <taxon>Viruses</taxon>
        <taxon>Varidnaviria</taxon>
        <taxon>Bamfordvirae</taxon>
        <taxon>Nucleocytoviricota</taxon>
        <taxon>Megaviricetes</taxon>
        <taxon>Imitervirales</taxon>
        <taxon>Mimiviridae</taxon>
        <taxon>Megamimivirinae</taxon>
        <taxon>Tupanvirus</taxon>
        <taxon>Tupanvirus altamarinense</taxon>
    </lineage>
</organism>
<dbReference type="InterPro" id="IPR023827">
    <property type="entry name" value="Peptidase_S8_Asp-AS"/>
</dbReference>
<dbReference type="InterPro" id="IPR034202">
    <property type="entry name" value="Subtilisin_Carlsberg-like"/>
</dbReference>
<evidence type="ECO:0000256" key="2">
    <source>
        <dbReference type="ARBA" id="ARBA00022670"/>
    </source>
</evidence>
<dbReference type="InterPro" id="IPR023828">
    <property type="entry name" value="Peptidase_S8_Ser-AS"/>
</dbReference>
<dbReference type="InterPro" id="IPR050131">
    <property type="entry name" value="Peptidase_S8_subtilisin-like"/>
</dbReference>
<dbReference type="GO" id="GO:0006508">
    <property type="term" value="P:proteolysis"/>
    <property type="evidence" value="ECO:0007669"/>
    <property type="project" value="UniProtKB-KW"/>
</dbReference>
<keyword evidence="4 6" id="KW-0378">Hydrolase</keyword>
<reference evidence="8" key="2">
    <citation type="journal article" date="2018" name="Nat. Commun.">
        <title>Tailed giant Tupanvirus possesses the most complete translational apparatus of the known virosphere.</title>
        <authorList>
            <person name="Abrahao J."/>
            <person name="Silva L."/>
            <person name="Silva L.S."/>
            <person name="Khalil J.Y.B."/>
            <person name="Rodrigues R."/>
            <person name="Arantes T."/>
            <person name="Assis F."/>
            <person name="Boratto P."/>
            <person name="Andrade M."/>
            <person name="Kroon E.G."/>
            <person name="Ribeiro B."/>
            <person name="Bergier I."/>
            <person name="Seligmann H."/>
            <person name="Ghigo E."/>
            <person name="Colson P."/>
            <person name="Levasseur A."/>
            <person name="Kroemer G."/>
            <person name="Raoult D."/>
            <person name="La Scola B."/>
        </authorList>
    </citation>
    <scope>NUCLEOTIDE SEQUENCE [LARGE SCALE GENOMIC DNA]</scope>
    <source>
        <strain evidence="8">Deep ocean</strain>
    </source>
</reference>
<evidence type="ECO:0000256" key="5">
    <source>
        <dbReference type="ARBA" id="ARBA00022825"/>
    </source>
</evidence>
<name>A0A6N1NHU6_9VIRU</name>
<accession>A0A6N1NHU6</accession>
<dbReference type="CDD" id="cd07477">
    <property type="entry name" value="Peptidases_S8_Subtilisin_subset"/>
    <property type="match status" value="1"/>
</dbReference>
<dbReference type="InterPro" id="IPR036852">
    <property type="entry name" value="Peptidase_S8/S53_dom_sf"/>
</dbReference>
<comment type="similarity">
    <text evidence="1 6">Belongs to the peptidase S8 family.</text>
</comment>
<feature type="domain" description="Peptidase S8/S53" evidence="7">
    <location>
        <begin position="286"/>
        <end position="501"/>
    </location>
</feature>
<evidence type="ECO:0000256" key="6">
    <source>
        <dbReference type="RuleBase" id="RU003355"/>
    </source>
</evidence>
<evidence type="ECO:0000313" key="8">
    <source>
        <dbReference type="EMBL" id="QKU34200.1"/>
    </source>
</evidence>
<dbReference type="KEGG" id="vg:80517510"/>
<protein>
    <submittedName>
        <fullName evidence="8">Peptidase inhibitor I9</fullName>
    </submittedName>
</protein>
<dbReference type="InterPro" id="IPR015500">
    <property type="entry name" value="Peptidase_S8_subtilisin-rel"/>
</dbReference>
<dbReference type="GeneID" id="80517510"/>
<reference evidence="8" key="1">
    <citation type="submission" date="2017-06" db="EMBL/GenBank/DDBJ databases">
        <authorList>
            <person name="Assis F.L."/>
            <person name="Abrahao J.S."/>
            <person name="Silva L."/>
            <person name="Khalil J.B."/>
            <person name="Rodrigues R."/>
            <person name="Silva L.S."/>
            <person name="Boratto P."/>
            <person name="Andrade M."/>
            <person name="Kroon E.G."/>
            <person name="Ribeiro B."/>
            <person name="Bergier I."/>
            <person name="Seligmann H."/>
            <person name="Ghigo E."/>
            <person name="Colson P."/>
            <person name="Levasseur A."/>
            <person name="Raoult D."/>
            <person name="Scola B.L."/>
        </authorList>
    </citation>
    <scope>NUCLEOTIDE SEQUENCE</scope>
    <source>
        <strain evidence="8">Deep ocean</strain>
    </source>
</reference>
<dbReference type="Gene3D" id="3.40.50.200">
    <property type="entry name" value="Peptidase S8/S53 domain"/>
    <property type="match status" value="1"/>
</dbReference>
<keyword evidence="2 6" id="KW-0645">Protease</keyword>
<dbReference type="GO" id="GO:0046872">
    <property type="term" value="F:metal ion binding"/>
    <property type="evidence" value="ECO:0007669"/>
    <property type="project" value="UniProtKB-KW"/>
</dbReference>
<dbReference type="PRINTS" id="PR00723">
    <property type="entry name" value="SUBTILISIN"/>
</dbReference>
<sequence length="557" mass="60440">MSRIYEPIEIIEIVETQVIDIFKNWEWNIITFDFSKTAEGDIIITRKTDNKQLLIPIHTIKKKCIIECCKKWLCKLKSMLAKTFGKNNSNCCTLLTQKVNEISTQTTQTLELAARMPTIEQTTTQTLELAARMPTIEEQTSAIPRIEEQTNLLSEISDKIDCMYGEICGVGLADDWIVSFQDDFDGEKYSWPDYVTIKHIYKKAYHGMCINSTVENVEKLKLEVSGVKSYFLAGTVRIAALNQRSIMNRSPTPQMVDPYIVRIGANHSSQKSGDKLNSLTERPDINVFVLDTGIALHPELNLKGGINFTNGPATAWEDVNGHGTHVAGIIGALDNNIGHVGIAPGVRLWSVKVLNNSGSGNVGNIIAGIDWILSNRGKLWNGYGILNMSFGGSANSALDDAINKAIAAALIPVIAAGNESSDASNFSPARVENAITVGSTGPNPSYNSLSSFSNFGPDVDILAPGERIASTYTKRGYAILSGTSMATPVVTGTIVLLLTTRAISGIGVEFVNNVKNELVTASELTNPINFDGTTGVNPKVDALGKNVTNTNVWTGSF</sequence>
<dbReference type="GO" id="GO:0005615">
    <property type="term" value="C:extracellular space"/>
    <property type="evidence" value="ECO:0007669"/>
    <property type="project" value="TreeGrafter"/>
</dbReference>
<proteinExistence type="inferred from homology"/>
<dbReference type="InterPro" id="IPR022398">
    <property type="entry name" value="Peptidase_S8_His-AS"/>
</dbReference>
<dbReference type="PROSITE" id="PS51892">
    <property type="entry name" value="SUBTILASE"/>
    <property type="match status" value="1"/>
</dbReference>
<evidence type="ECO:0000256" key="1">
    <source>
        <dbReference type="ARBA" id="ARBA00011073"/>
    </source>
</evidence>
<evidence type="ECO:0000259" key="7">
    <source>
        <dbReference type="Pfam" id="PF00082"/>
    </source>
</evidence>
<dbReference type="InterPro" id="IPR000209">
    <property type="entry name" value="Peptidase_S8/S53_dom"/>
</dbReference>
<dbReference type="GO" id="GO:0004252">
    <property type="term" value="F:serine-type endopeptidase activity"/>
    <property type="evidence" value="ECO:0007669"/>
    <property type="project" value="InterPro"/>
</dbReference>
<dbReference type="PROSITE" id="PS00137">
    <property type="entry name" value="SUBTILASE_HIS"/>
    <property type="match status" value="1"/>
</dbReference>